<accession>A0AAW4TPM3</accession>
<proteinExistence type="predicted"/>
<reference evidence="2" key="1">
    <citation type="submission" date="2021-07" db="EMBL/GenBank/DDBJ databases">
        <title>Xylan utilisation by Bifidobacterium pseudocatenulatum.</title>
        <authorList>
            <person name="Watanabe Y."/>
        </authorList>
    </citation>
    <scope>NUCLEOTIDE SEQUENCE</scope>
    <source>
        <strain evidence="2">YIT12824</strain>
    </source>
</reference>
<evidence type="ECO:0000256" key="1">
    <source>
        <dbReference type="SAM" id="MobiDB-lite"/>
    </source>
</evidence>
<dbReference type="EMBL" id="JAHXEI010000002">
    <property type="protein sequence ID" value="MCB4880245.1"/>
    <property type="molecule type" value="Genomic_DNA"/>
</dbReference>
<name>A0AAW4TPM3_BIFPS</name>
<feature type="region of interest" description="Disordered" evidence="1">
    <location>
        <begin position="1"/>
        <end position="62"/>
    </location>
</feature>
<feature type="compositionally biased region" description="Basic and acidic residues" evidence="1">
    <location>
        <begin position="1"/>
        <end position="25"/>
    </location>
</feature>
<dbReference type="AlphaFoldDB" id="A0AAW4TPM3"/>
<sequence length="85" mass="10140">MINTSREKQNEKKPRREQTEKETTHNQRTSQKNKQRQLNRKQTDQQPKQAENQKLCLSKRNHGRLAPGFAADAWKRRNTAVLWSE</sequence>
<protein>
    <submittedName>
        <fullName evidence="2">Uncharacterized protein</fullName>
    </submittedName>
</protein>
<dbReference type="Proteomes" id="UP001197735">
    <property type="component" value="Unassembled WGS sequence"/>
</dbReference>
<comment type="caution">
    <text evidence="2">The sequence shown here is derived from an EMBL/GenBank/DDBJ whole genome shotgun (WGS) entry which is preliminary data.</text>
</comment>
<dbReference type="RefSeq" id="WP_226589923.1">
    <property type="nucleotide sequence ID" value="NZ_JAHXEI010000002.1"/>
</dbReference>
<evidence type="ECO:0000313" key="2">
    <source>
        <dbReference type="EMBL" id="MCB4880245.1"/>
    </source>
</evidence>
<gene>
    <name evidence="2" type="ORF">KZP06_05830</name>
</gene>
<evidence type="ECO:0000313" key="3">
    <source>
        <dbReference type="Proteomes" id="UP001197735"/>
    </source>
</evidence>
<organism evidence="2 3">
    <name type="scientific">Bifidobacterium pseudocatenulatum</name>
    <dbReference type="NCBI Taxonomy" id="28026"/>
    <lineage>
        <taxon>Bacteria</taxon>
        <taxon>Bacillati</taxon>
        <taxon>Actinomycetota</taxon>
        <taxon>Actinomycetes</taxon>
        <taxon>Bifidobacteriales</taxon>
        <taxon>Bifidobacteriaceae</taxon>
        <taxon>Bifidobacterium</taxon>
    </lineage>
</organism>